<dbReference type="OrthoDB" id="6810892at2"/>
<keyword evidence="2" id="KW-0732">Signal</keyword>
<gene>
    <name evidence="4" type="ORF">FF100_09460</name>
</gene>
<dbReference type="InterPro" id="IPR036365">
    <property type="entry name" value="PGBD-like_sf"/>
</dbReference>
<feature type="compositionally biased region" description="Pro residues" evidence="1">
    <location>
        <begin position="33"/>
        <end position="51"/>
    </location>
</feature>
<evidence type="ECO:0000256" key="2">
    <source>
        <dbReference type="SAM" id="SignalP"/>
    </source>
</evidence>
<keyword evidence="4" id="KW-0645">Protease</keyword>
<protein>
    <submittedName>
        <fullName evidence="4">Serine protease</fullName>
    </submittedName>
</protein>
<reference evidence="4 5" key="1">
    <citation type="submission" date="2019-06" db="EMBL/GenBank/DDBJ databases">
        <title>Genome of Methylobacterium sp. 17Sr1-39.</title>
        <authorList>
            <person name="Seo T."/>
        </authorList>
    </citation>
    <scope>NUCLEOTIDE SEQUENCE [LARGE SCALE GENOMIC DNA]</scope>
    <source>
        <strain evidence="4 5">17Sr1-39</strain>
    </source>
</reference>
<feature type="region of interest" description="Disordered" evidence="1">
    <location>
        <begin position="26"/>
        <end position="53"/>
    </location>
</feature>
<evidence type="ECO:0000259" key="3">
    <source>
        <dbReference type="Pfam" id="PF01471"/>
    </source>
</evidence>
<evidence type="ECO:0000313" key="5">
    <source>
        <dbReference type="Proteomes" id="UP000305267"/>
    </source>
</evidence>
<comment type="caution">
    <text evidence="4">The sequence shown here is derived from an EMBL/GenBank/DDBJ whole genome shotgun (WGS) entry which is preliminary data.</text>
</comment>
<sequence length="476" mass="47408">MPRPTRLLAAGLLPFLACGLAAGGAAAQGTAPAGPPGTRPAGPRPAGPTAPDPAFEAARAAFEARPEAERRAVQDALVWAGSYNSVVTGAFGRRTYEAIGAWQARDAGIKATGILDEPARAALLAAGEAARRAARFTIAADPATGLVIGIPERLLPKRTRLPAGSRWQSPDGRITLDTRAFAPGSIDLDGLFAQSAAATPERKVTYTLKRPDFTVVTGETPAGKFYIRDAAGPSGLRGFSLSYDKASSREMDRLVIAIANSFVPFPDETPTPPPRPAVAAAVPASPVIGPPAGEPVGGTGLAVGPRRIVAVLPAACPGPLAGGAPARILRRDEASGLALLDAATPPGIPPVLAPAPSPGEAVLVLAVGADGPSVTPGDLAPGGVLAPLQPGAAGAPILDRSGRLVGLVARLPAKPRLVAGVLPPLIHPLVGADALRAVLGADAPTASAGGTSPLSAGVIAGRFGKAVVGVRCGGAG</sequence>
<dbReference type="Pfam" id="PF01471">
    <property type="entry name" value="PG_binding_1"/>
    <property type="match status" value="1"/>
</dbReference>
<proteinExistence type="predicted"/>
<feature type="chain" id="PRO_5022913570" evidence="2">
    <location>
        <begin position="28"/>
        <end position="476"/>
    </location>
</feature>
<dbReference type="GO" id="GO:0008233">
    <property type="term" value="F:peptidase activity"/>
    <property type="evidence" value="ECO:0007669"/>
    <property type="project" value="UniProtKB-KW"/>
</dbReference>
<dbReference type="SUPFAM" id="SSF50494">
    <property type="entry name" value="Trypsin-like serine proteases"/>
    <property type="match status" value="1"/>
</dbReference>
<dbReference type="AlphaFoldDB" id="A0A5C4LJB4"/>
<dbReference type="InterPro" id="IPR002477">
    <property type="entry name" value="Peptidoglycan-bd-like"/>
</dbReference>
<name>A0A5C4LJB4_9HYPH</name>
<dbReference type="InterPro" id="IPR036366">
    <property type="entry name" value="PGBDSf"/>
</dbReference>
<dbReference type="EMBL" id="VDDA01000003">
    <property type="protein sequence ID" value="TNC14383.1"/>
    <property type="molecule type" value="Genomic_DNA"/>
</dbReference>
<evidence type="ECO:0000256" key="1">
    <source>
        <dbReference type="SAM" id="MobiDB-lite"/>
    </source>
</evidence>
<dbReference type="GO" id="GO:0006508">
    <property type="term" value="P:proteolysis"/>
    <property type="evidence" value="ECO:0007669"/>
    <property type="project" value="UniProtKB-KW"/>
</dbReference>
<dbReference type="RefSeq" id="WP_139035423.1">
    <property type="nucleotide sequence ID" value="NZ_VDDA01000003.1"/>
</dbReference>
<accession>A0A5C4LJB4</accession>
<feature type="signal peptide" evidence="2">
    <location>
        <begin position="1"/>
        <end position="27"/>
    </location>
</feature>
<dbReference type="InterPro" id="IPR009003">
    <property type="entry name" value="Peptidase_S1_PA"/>
</dbReference>
<dbReference type="Gene3D" id="1.10.101.10">
    <property type="entry name" value="PGBD-like superfamily/PGBD"/>
    <property type="match status" value="1"/>
</dbReference>
<evidence type="ECO:0000313" key="4">
    <source>
        <dbReference type="EMBL" id="TNC14383.1"/>
    </source>
</evidence>
<dbReference type="Proteomes" id="UP000305267">
    <property type="component" value="Unassembled WGS sequence"/>
</dbReference>
<keyword evidence="5" id="KW-1185">Reference proteome</keyword>
<dbReference type="SUPFAM" id="SSF47090">
    <property type="entry name" value="PGBD-like"/>
    <property type="match status" value="1"/>
</dbReference>
<feature type="domain" description="Peptidoglycan binding-like" evidence="3">
    <location>
        <begin position="68"/>
        <end position="123"/>
    </location>
</feature>
<organism evidence="4 5">
    <name type="scientific">Methylobacterium terricola</name>
    <dbReference type="NCBI Taxonomy" id="2583531"/>
    <lineage>
        <taxon>Bacteria</taxon>
        <taxon>Pseudomonadati</taxon>
        <taxon>Pseudomonadota</taxon>
        <taxon>Alphaproteobacteria</taxon>
        <taxon>Hyphomicrobiales</taxon>
        <taxon>Methylobacteriaceae</taxon>
        <taxon>Methylobacterium</taxon>
    </lineage>
</organism>
<keyword evidence="4" id="KW-0378">Hydrolase</keyword>